<evidence type="ECO:0000256" key="3">
    <source>
        <dbReference type="ARBA" id="ARBA00022670"/>
    </source>
</evidence>
<dbReference type="Proteomes" id="UP000824139">
    <property type="component" value="Unassembled WGS sequence"/>
</dbReference>
<comment type="caution">
    <text evidence="9">The sequence shown here is derived from an EMBL/GenBank/DDBJ whole genome shotgun (WGS) entry which is preliminary data.</text>
</comment>
<dbReference type="GO" id="GO:0006508">
    <property type="term" value="P:proteolysis"/>
    <property type="evidence" value="ECO:0007669"/>
    <property type="project" value="UniProtKB-KW"/>
</dbReference>
<evidence type="ECO:0000256" key="7">
    <source>
        <dbReference type="PROSITE-ProRule" id="PRU01379"/>
    </source>
</evidence>
<evidence type="ECO:0000313" key="9">
    <source>
        <dbReference type="EMBL" id="HIS83116.1"/>
    </source>
</evidence>
<evidence type="ECO:0000256" key="2">
    <source>
        <dbReference type="ARBA" id="ARBA00005988"/>
    </source>
</evidence>
<keyword evidence="3" id="KW-0645">Protease</keyword>
<sequence length="232" mass="26357">MSNEQFKILKTAKTQLGNEICLLGTKTEPQNERMVLVIGIFHGDEPQGKFLIEEYLKRNSNKTLYPQGELSYSSHNPEKTIRNLLFIPCLNPDGMKLGKRTNANGVDLNRNFPTQNWKFTARDEFFGGERPASEIETRFVMEIIEEYKPSLILTLHAPFKVVNYDGDAKEISEKISKIINYPVEESIGYPTPGSFGTYAGIEKKIPTITLELDETCPVEELISPVHKIFDIL</sequence>
<dbReference type="PANTHER" id="PTHR11705">
    <property type="entry name" value="PROTEASE FAMILY M14 CARBOXYPEPTIDASE A,B"/>
    <property type="match status" value="1"/>
</dbReference>
<dbReference type="GO" id="GO:0005615">
    <property type="term" value="C:extracellular space"/>
    <property type="evidence" value="ECO:0007669"/>
    <property type="project" value="TreeGrafter"/>
</dbReference>
<keyword evidence="4" id="KW-0378">Hydrolase</keyword>
<evidence type="ECO:0000256" key="1">
    <source>
        <dbReference type="ARBA" id="ARBA00001947"/>
    </source>
</evidence>
<evidence type="ECO:0000256" key="5">
    <source>
        <dbReference type="ARBA" id="ARBA00022833"/>
    </source>
</evidence>
<evidence type="ECO:0000256" key="6">
    <source>
        <dbReference type="ARBA" id="ARBA00023049"/>
    </source>
</evidence>
<reference evidence="9" key="1">
    <citation type="submission" date="2020-10" db="EMBL/GenBank/DDBJ databases">
        <authorList>
            <person name="Gilroy R."/>
        </authorList>
    </citation>
    <scope>NUCLEOTIDE SEQUENCE</scope>
    <source>
        <strain evidence="9">CHK152-2994</strain>
    </source>
</reference>
<evidence type="ECO:0000256" key="4">
    <source>
        <dbReference type="ARBA" id="ARBA00022801"/>
    </source>
</evidence>
<dbReference type="GO" id="GO:0008270">
    <property type="term" value="F:zinc ion binding"/>
    <property type="evidence" value="ECO:0007669"/>
    <property type="project" value="InterPro"/>
</dbReference>
<comment type="caution">
    <text evidence="7">Lacks conserved residue(s) required for the propagation of feature annotation.</text>
</comment>
<dbReference type="SMART" id="SM00631">
    <property type="entry name" value="Zn_pept"/>
    <property type="match status" value="1"/>
</dbReference>
<dbReference type="Gene3D" id="3.40.630.10">
    <property type="entry name" value="Zn peptidases"/>
    <property type="match status" value="1"/>
</dbReference>
<dbReference type="PANTHER" id="PTHR11705:SF143">
    <property type="entry name" value="SLL0236 PROTEIN"/>
    <property type="match status" value="1"/>
</dbReference>
<name>A0A9D1FXA2_9BACT</name>
<dbReference type="Pfam" id="PF00246">
    <property type="entry name" value="Peptidase_M14"/>
    <property type="match status" value="1"/>
</dbReference>
<dbReference type="SUPFAM" id="SSF53187">
    <property type="entry name" value="Zn-dependent exopeptidases"/>
    <property type="match status" value="1"/>
</dbReference>
<dbReference type="InterPro" id="IPR000834">
    <property type="entry name" value="Peptidase_M14"/>
</dbReference>
<dbReference type="AlphaFoldDB" id="A0A9D1FXA2"/>
<keyword evidence="6" id="KW-0482">Metalloprotease</keyword>
<dbReference type="PROSITE" id="PS52035">
    <property type="entry name" value="PEPTIDASE_M14"/>
    <property type="match status" value="1"/>
</dbReference>
<proteinExistence type="inferred from homology"/>
<feature type="domain" description="Peptidase M14" evidence="8">
    <location>
        <begin position="1"/>
        <end position="232"/>
    </location>
</feature>
<comment type="similarity">
    <text evidence="2 7">Belongs to the peptidase M14 family.</text>
</comment>
<protein>
    <submittedName>
        <fullName evidence="9">DUF2817 domain-containing protein</fullName>
    </submittedName>
</protein>
<dbReference type="EMBL" id="DVJO01000128">
    <property type="protein sequence ID" value="HIS83116.1"/>
    <property type="molecule type" value="Genomic_DNA"/>
</dbReference>
<dbReference type="GO" id="GO:0004181">
    <property type="term" value="F:metallocarboxypeptidase activity"/>
    <property type="evidence" value="ECO:0007669"/>
    <property type="project" value="InterPro"/>
</dbReference>
<organism evidence="9 10">
    <name type="scientific">Candidatus Scatenecus faecavium</name>
    <dbReference type="NCBI Taxonomy" id="2840915"/>
    <lineage>
        <taxon>Bacteria</taxon>
        <taxon>Candidatus Scatenecus</taxon>
    </lineage>
</organism>
<accession>A0A9D1FXA2</accession>
<reference evidence="9" key="2">
    <citation type="journal article" date="2021" name="PeerJ">
        <title>Extensive microbial diversity within the chicken gut microbiome revealed by metagenomics and culture.</title>
        <authorList>
            <person name="Gilroy R."/>
            <person name="Ravi A."/>
            <person name="Getino M."/>
            <person name="Pursley I."/>
            <person name="Horton D.L."/>
            <person name="Alikhan N.F."/>
            <person name="Baker D."/>
            <person name="Gharbi K."/>
            <person name="Hall N."/>
            <person name="Watson M."/>
            <person name="Adriaenssens E.M."/>
            <person name="Foster-Nyarko E."/>
            <person name="Jarju S."/>
            <person name="Secka A."/>
            <person name="Antonio M."/>
            <person name="Oren A."/>
            <person name="Chaudhuri R.R."/>
            <person name="La Ragione R."/>
            <person name="Hildebrand F."/>
            <person name="Pallen M.J."/>
        </authorList>
    </citation>
    <scope>NUCLEOTIDE SEQUENCE</scope>
    <source>
        <strain evidence="9">CHK152-2994</strain>
    </source>
</reference>
<evidence type="ECO:0000259" key="8">
    <source>
        <dbReference type="PROSITE" id="PS52035"/>
    </source>
</evidence>
<keyword evidence="5" id="KW-0862">Zinc</keyword>
<gene>
    <name evidence="9" type="ORF">IAD41_05880</name>
</gene>
<comment type="cofactor">
    <cofactor evidence="1">
        <name>Zn(2+)</name>
        <dbReference type="ChEBI" id="CHEBI:29105"/>
    </cofactor>
</comment>
<evidence type="ECO:0000313" key="10">
    <source>
        <dbReference type="Proteomes" id="UP000824139"/>
    </source>
</evidence>